<proteinExistence type="predicted"/>
<keyword evidence="3" id="KW-1185">Reference proteome</keyword>
<accession>A0A835CFM9</accession>
<feature type="region of interest" description="Disordered" evidence="1">
    <location>
        <begin position="1"/>
        <end position="35"/>
    </location>
</feature>
<dbReference type="EMBL" id="JAAIUW010000002">
    <property type="protein sequence ID" value="KAF7841016.1"/>
    <property type="molecule type" value="Genomic_DNA"/>
</dbReference>
<gene>
    <name evidence="2" type="ORF">G2W53_003314</name>
</gene>
<evidence type="ECO:0000256" key="1">
    <source>
        <dbReference type="SAM" id="MobiDB-lite"/>
    </source>
</evidence>
<organism evidence="2 3">
    <name type="scientific">Senna tora</name>
    <dbReference type="NCBI Taxonomy" id="362788"/>
    <lineage>
        <taxon>Eukaryota</taxon>
        <taxon>Viridiplantae</taxon>
        <taxon>Streptophyta</taxon>
        <taxon>Embryophyta</taxon>
        <taxon>Tracheophyta</taxon>
        <taxon>Spermatophyta</taxon>
        <taxon>Magnoliopsida</taxon>
        <taxon>eudicotyledons</taxon>
        <taxon>Gunneridae</taxon>
        <taxon>Pentapetalae</taxon>
        <taxon>rosids</taxon>
        <taxon>fabids</taxon>
        <taxon>Fabales</taxon>
        <taxon>Fabaceae</taxon>
        <taxon>Caesalpinioideae</taxon>
        <taxon>Cassia clade</taxon>
        <taxon>Senna</taxon>
    </lineage>
</organism>
<evidence type="ECO:0000313" key="2">
    <source>
        <dbReference type="EMBL" id="KAF7841016.1"/>
    </source>
</evidence>
<name>A0A835CFM9_9FABA</name>
<comment type="caution">
    <text evidence="2">The sequence shown here is derived from an EMBL/GenBank/DDBJ whole genome shotgun (WGS) entry which is preliminary data.</text>
</comment>
<reference evidence="2" key="1">
    <citation type="submission" date="2020-09" db="EMBL/GenBank/DDBJ databases">
        <title>Genome-Enabled Discovery of Anthraquinone Biosynthesis in Senna tora.</title>
        <authorList>
            <person name="Kang S.-H."/>
            <person name="Pandey R.P."/>
            <person name="Lee C.-M."/>
            <person name="Sim J.-S."/>
            <person name="Jeong J.-T."/>
            <person name="Choi B.-S."/>
            <person name="Jung M."/>
            <person name="Ginzburg D."/>
            <person name="Zhao K."/>
            <person name="Won S.Y."/>
            <person name="Oh T.-J."/>
            <person name="Yu Y."/>
            <person name="Kim N.-H."/>
            <person name="Lee O.R."/>
            <person name="Lee T.-H."/>
            <person name="Bashyal P."/>
            <person name="Kim T.-S."/>
            <person name="Lee W.-H."/>
            <person name="Kawkins C."/>
            <person name="Kim C.-K."/>
            <person name="Kim J.S."/>
            <person name="Ahn B.O."/>
            <person name="Rhee S.Y."/>
            <person name="Sohng J.K."/>
        </authorList>
    </citation>
    <scope>NUCLEOTIDE SEQUENCE</scope>
    <source>
        <tissue evidence="2">Leaf</tissue>
    </source>
</reference>
<protein>
    <submittedName>
        <fullName evidence="2">Uncharacterized protein</fullName>
    </submittedName>
</protein>
<dbReference type="AlphaFoldDB" id="A0A835CFM9"/>
<dbReference type="Proteomes" id="UP000634136">
    <property type="component" value="Unassembled WGS sequence"/>
</dbReference>
<sequence length="35" mass="4066">MASPEMRRRTKENDGGQLDRSKLVGESGQEMRRRC</sequence>
<evidence type="ECO:0000313" key="3">
    <source>
        <dbReference type="Proteomes" id="UP000634136"/>
    </source>
</evidence>